<keyword evidence="1" id="KW-1133">Transmembrane helix</keyword>
<dbReference type="Proteomes" id="UP000076066">
    <property type="component" value="Chromosome"/>
</dbReference>
<evidence type="ECO:0000313" key="2">
    <source>
        <dbReference type="EMBL" id="AMW34705.1"/>
    </source>
</evidence>
<name>A0A143DDB8_9PROT</name>
<dbReference type="SUPFAM" id="SSF52317">
    <property type="entry name" value="Class I glutamine amidotransferase-like"/>
    <property type="match status" value="1"/>
</dbReference>
<gene>
    <name evidence="2" type="ORF">AY555_05385</name>
</gene>
<dbReference type="SUPFAM" id="SSF53300">
    <property type="entry name" value="vWA-like"/>
    <property type="match status" value="1"/>
</dbReference>
<organism evidence="2 3">
    <name type="scientific">Haematospirillum jordaniae</name>
    <dbReference type="NCBI Taxonomy" id="1549855"/>
    <lineage>
        <taxon>Bacteria</taxon>
        <taxon>Pseudomonadati</taxon>
        <taxon>Pseudomonadota</taxon>
        <taxon>Alphaproteobacteria</taxon>
        <taxon>Rhodospirillales</taxon>
        <taxon>Novispirillaceae</taxon>
        <taxon>Haematospirillum</taxon>
    </lineage>
</organism>
<dbReference type="InterPro" id="IPR036465">
    <property type="entry name" value="vWFA_dom_sf"/>
</dbReference>
<dbReference type="PANTHER" id="PTHR37947:SF1">
    <property type="entry name" value="BLL2462 PROTEIN"/>
    <property type="match status" value="1"/>
</dbReference>
<dbReference type="InterPro" id="IPR029062">
    <property type="entry name" value="Class_I_gatase-like"/>
</dbReference>
<sequence>MIPVNGMANLSLEPLLPLWLTGGAFVIMLVLTLPSLIASGRREVWRLLPACVVCAALTGPVLVHETREPVDDIVLLVLDDSDSMQHGQRIALRDSTVETLQARIGQHAHIRTQTVMVNSQGQNGTRLMGAVEQAVAGLAGQPVAAVMLVTDGQVHDMPSDPDAVQALASRIKAPVHTLLTGAPGEKDRRIHIDSAPDFGLIGREATISITISEYDTGVAERSSPIPLTVRINNEPPQVRMVIPGRKQDLAIPLTHAGQTVVGLSVPPLEGEPDITNNRTALAINGIRDRVRILLVSGEPAIGERAWRRLLKADPGIDLVHFTILRPPAKDDGTPLHELALITFPVRELFEERLADFDLVIFDRYTRRSLVPGLFLERLSAYVRNGGALLLSAGPEFAGAGSLAESPLTSVIPVQPTGRTVRSRFVPGLDPVGFRHPVTADLPDSGTQDQPPSWGAWLQYVEANPARGTTLMRTPREAPLLVLERVEKGRSAVILSDTLWLWARGWDGGGPQAELLRRLVNWLLAEPALEEESLHAAIAPDTGIMTITRRSLSDPPANRHGVTITDPDGNQVTATLHTVAPGREQVQTEATKPGIWSVDDGSRRIVTASGTGTSPERASLITTDRMLAPLSQAAGGSIIWLAQDGVPQLRSIDPDARHHGGQSWIGMRRNEAHISSGVHTTPLLPAGVAAILILGTLVLAWWREGR</sequence>
<dbReference type="GeneID" id="53316585"/>
<feature type="transmembrane region" description="Helical" evidence="1">
    <location>
        <begin position="16"/>
        <end position="37"/>
    </location>
</feature>
<protein>
    <recommendedName>
        <fullName evidence="4">Glutamine amidotransferase domain-containing protein</fullName>
    </recommendedName>
</protein>
<keyword evidence="1" id="KW-0812">Transmembrane</keyword>
<dbReference type="KEGG" id="hjo:AY555_05385"/>
<evidence type="ECO:0008006" key="4">
    <source>
        <dbReference type="Google" id="ProtNLM"/>
    </source>
</evidence>
<feature type="transmembrane region" description="Helical" evidence="1">
    <location>
        <begin position="682"/>
        <end position="701"/>
    </location>
</feature>
<evidence type="ECO:0000313" key="3">
    <source>
        <dbReference type="Proteomes" id="UP000076066"/>
    </source>
</evidence>
<proteinExistence type="predicted"/>
<keyword evidence="3" id="KW-1185">Reference proteome</keyword>
<dbReference type="RefSeq" id="WP_066134410.1">
    <property type="nucleotide sequence ID" value="NZ_CP014525.1"/>
</dbReference>
<dbReference type="PANTHER" id="PTHR37947">
    <property type="entry name" value="BLL2462 PROTEIN"/>
    <property type="match status" value="1"/>
</dbReference>
<accession>A0A143DDB8</accession>
<dbReference type="EMBL" id="CP014525">
    <property type="protein sequence ID" value="AMW34705.1"/>
    <property type="molecule type" value="Genomic_DNA"/>
</dbReference>
<evidence type="ECO:0000256" key="1">
    <source>
        <dbReference type="SAM" id="Phobius"/>
    </source>
</evidence>
<feature type="transmembrane region" description="Helical" evidence="1">
    <location>
        <begin position="44"/>
        <end position="63"/>
    </location>
</feature>
<keyword evidence="1" id="KW-0472">Membrane</keyword>
<dbReference type="Gene3D" id="3.40.50.880">
    <property type="match status" value="1"/>
</dbReference>
<dbReference type="AlphaFoldDB" id="A0A143DDB8"/>
<reference evidence="2 3" key="1">
    <citation type="submission" date="2016-02" db="EMBL/GenBank/DDBJ databases">
        <title>Complete Genome of H5569, the type strain of the newly described species Haematospirillium jordaniae.</title>
        <authorList>
            <person name="Nicholson A.C."/>
            <person name="Humrighouse B.W."/>
            <person name="Loparov V."/>
            <person name="McQuiston J.R."/>
        </authorList>
    </citation>
    <scope>NUCLEOTIDE SEQUENCE [LARGE SCALE GENOMIC DNA]</scope>
    <source>
        <strain evidence="2 3">H5569</strain>
    </source>
</reference>
<dbReference type="STRING" id="1549855.AY555_05385"/>
<dbReference type="OrthoDB" id="9769144at2"/>